<proteinExistence type="inferred from homology"/>
<dbReference type="GO" id="GO:0006886">
    <property type="term" value="P:intracellular protein transport"/>
    <property type="evidence" value="ECO:0007669"/>
    <property type="project" value="InterPro"/>
</dbReference>
<dbReference type="PANTHER" id="PTHR21230">
    <property type="entry name" value="VESICLE TRANSPORT V-SNARE PROTEIN VTI1-RELATED"/>
    <property type="match status" value="1"/>
</dbReference>
<dbReference type="InterPro" id="IPR007705">
    <property type="entry name" value="Vesicle_trsprt_v-SNARE_N"/>
</dbReference>
<dbReference type="EMBL" id="AEIJ01000394">
    <property type="status" value="NOT_ANNOTATED_CDS"/>
    <property type="molecule type" value="Genomic_DNA"/>
</dbReference>
<protein>
    <recommendedName>
        <fullName evidence="11">Vesicle transport v-SNARE N-terminal domain-containing protein</fullName>
    </recommendedName>
</protein>
<evidence type="ECO:0000313" key="13">
    <source>
        <dbReference type="EnsemblFungi" id="MVLG_04053T0"/>
    </source>
</evidence>
<dbReference type="GO" id="GO:0006896">
    <property type="term" value="P:Golgi to vacuole transport"/>
    <property type="evidence" value="ECO:0007669"/>
    <property type="project" value="TreeGrafter"/>
</dbReference>
<evidence type="ECO:0000256" key="7">
    <source>
        <dbReference type="ARBA" id="ARBA00023054"/>
    </source>
</evidence>
<dbReference type="GO" id="GO:0048280">
    <property type="term" value="P:vesicle fusion with Golgi apparatus"/>
    <property type="evidence" value="ECO:0007669"/>
    <property type="project" value="TreeGrafter"/>
</dbReference>
<organism evidence="12">
    <name type="scientific">Microbotryum lychnidis-dioicae (strain p1A1 Lamole / MvSl-1064)</name>
    <name type="common">Anther smut fungus</name>
    <dbReference type="NCBI Taxonomy" id="683840"/>
    <lineage>
        <taxon>Eukaryota</taxon>
        <taxon>Fungi</taxon>
        <taxon>Dikarya</taxon>
        <taxon>Basidiomycota</taxon>
        <taxon>Pucciniomycotina</taxon>
        <taxon>Microbotryomycetes</taxon>
        <taxon>Microbotryales</taxon>
        <taxon>Microbotryaceae</taxon>
        <taxon>Microbotryum</taxon>
    </lineage>
</organism>
<dbReference type="GO" id="GO:0005484">
    <property type="term" value="F:SNAP receptor activity"/>
    <property type="evidence" value="ECO:0007669"/>
    <property type="project" value="TreeGrafter"/>
</dbReference>
<feature type="domain" description="Vesicle transport v-SNARE N-terminal" evidence="11">
    <location>
        <begin position="5"/>
        <end position="96"/>
    </location>
</feature>
<dbReference type="Pfam" id="PF05008">
    <property type="entry name" value="V-SNARE"/>
    <property type="match status" value="1"/>
</dbReference>
<evidence type="ECO:0000256" key="8">
    <source>
        <dbReference type="ARBA" id="ARBA00023136"/>
    </source>
</evidence>
<dbReference type="GO" id="GO:0016236">
    <property type="term" value="P:macroautophagy"/>
    <property type="evidence" value="ECO:0007669"/>
    <property type="project" value="TreeGrafter"/>
</dbReference>
<evidence type="ECO:0000313" key="14">
    <source>
        <dbReference type="Proteomes" id="UP000017200"/>
    </source>
</evidence>
<dbReference type="GO" id="GO:0005794">
    <property type="term" value="C:Golgi apparatus"/>
    <property type="evidence" value="ECO:0007669"/>
    <property type="project" value="TreeGrafter"/>
</dbReference>
<reference evidence="12 14" key="3">
    <citation type="journal article" date="2015" name="BMC Genomics">
        <title>Sex and parasites: genomic and transcriptomic analysis of Microbotryum lychnidis-dioicae, the biotrophic and plant-castrating anther smut fungus.</title>
        <authorList>
            <person name="Perlin M.H."/>
            <person name="Amselem J."/>
            <person name="Fontanillas E."/>
            <person name="Toh S.S."/>
            <person name="Chen Z."/>
            <person name="Goldberg J."/>
            <person name="Duplessis S."/>
            <person name="Henrissat B."/>
            <person name="Young S."/>
            <person name="Zeng Q."/>
            <person name="Aguileta G."/>
            <person name="Petit E."/>
            <person name="Badouin H."/>
            <person name="Andrews J."/>
            <person name="Razeeq D."/>
            <person name="Gabaldon T."/>
            <person name="Quesneville H."/>
            <person name="Giraud T."/>
            <person name="Hood M.E."/>
            <person name="Schultz D.J."/>
            <person name="Cuomo C.A."/>
        </authorList>
    </citation>
    <scope>NUCLEOTIDE SEQUENCE [LARGE SCALE GENOMIC DNA]</scope>
    <source>
        <strain evidence="12">P1A1 Lamole</strain>
        <strain evidence="14">p1A1 Lamole</strain>
    </source>
</reference>
<keyword evidence="14" id="KW-1185">Reference proteome</keyword>
<dbReference type="GO" id="GO:0000149">
    <property type="term" value="F:SNARE binding"/>
    <property type="evidence" value="ECO:0007669"/>
    <property type="project" value="TreeGrafter"/>
</dbReference>
<reference evidence="13" key="4">
    <citation type="submission" date="2015-06" db="UniProtKB">
        <authorList>
            <consortium name="EnsemblFungi"/>
        </authorList>
    </citation>
    <scope>IDENTIFICATION</scope>
</reference>
<evidence type="ECO:0000256" key="1">
    <source>
        <dbReference type="ARBA" id="ARBA00004211"/>
    </source>
</evidence>
<keyword evidence="8 10" id="KW-0472">Membrane</keyword>
<dbReference type="InterPro" id="IPR010989">
    <property type="entry name" value="SNARE"/>
</dbReference>
<dbReference type="GO" id="GO:0005829">
    <property type="term" value="C:cytosol"/>
    <property type="evidence" value="ECO:0007669"/>
    <property type="project" value="GOC"/>
</dbReference>
<feature type="region of interest" description="Disordered" evidence="9">
    <location>
        <begin position="100"/>
        <end position="131"/>
    </location>
</feature>
<evidence type="ECO:0000256" key="6">
    <source>
        <dbReference type="ARBA" id="ARBA00022989"/>
    </source>
</evidence>
<evidence type="ECO:0000256" key="3">
    <source>
        <dbReference type="ARBA" id="ARBA00022448"/>
    </source>
</evidence>
<dbReference type="FunCoup" id="U5HA16">
    <property type="interactions" value="427"/>
</dbReference>
<dbReference type="FunFam" id="1.20.5.110:FF:000002">
    <property type="entry name" value="Vesicle transport through interaction with t-SNAREsB"/>
    <property type="match status" value="1"/>
</dbReference>
<dbReference type="GO" id="GO:0031902">
    <property type="term" value="C:late endosome membrane"/>
    <property type="evidence" value="ECO:0007669"/>
    <property type="project" value="TreeGrafter"/>
</dbReference>
<comment type="subcellular location">
    <subcellularLocation>
        <location evidence="1">Membrane</location>
        <topology evidence="1">Single-pass type IV membrane protein</topology>
    </subcellularLocation>
</comment>
<feature type="transmembrane region" description="Helical" evidence="10">
    <location>
        <begin position="213"/>
        <end position="231"/>
    </location>
</feature>
<dbReference type="EnsemblFungi" id="MVLG_04053T0">
    <property type="protein sequence ID" value="MVLG_04053T0"/>
    <property type="gene ID" value="MVLG_04053"/>
</dbReference>
<reference evidence="14" key="1">
    <citation type="submission" date="2010-11" db="EMBL/GenBank/DDBJ databases">
        <title>The genome sequence of Microbotryum violaceum strain p1A1 Lamole.</title>
        <authorList>
            <person name="Cuomo C."/>
            <person name="Perlin M."/>
            <person name="Young S.K."/>
            <person name="Zeng Q."/>
            <person name="Gargeya S."/>
            <person name="Alvarado L."/>
            <person name="Berlin A."/>
            <person name="Chapman S.B."/>
            <person name="Chen Z."/>
            <person name="Freedman E."/>
            <person name="Gellesch M."/>
            <person name="Goldberg J."/>
            <person name="Griggs A."/>
            <person name="Gujja S."/>
            <person name="Heilman E."/>
            <person name="Heiman D."/>
            <person name="Howarth C."/>
            <person name="Mehta T."/>
            <person name="Neiman D."/>
            <person name="Pearson M."/>
            <person name="Roberts A."/>
            <person name="Saif S."/>
            <person name="Shea T."/>
            <person name="Shenoy N."/>
            <person name="Sisk P."/>
            <person name="Stolte C."/>
            <person name="Sykes S."/>
            <person name="White J."/>
            <person name="Yandava C."/>
            <person name="Haas B."/>
            <person name="Nusbaum C."/>
            <person name="Birren B."/>
        </authorList>
    </citation>
    <scope>NUCLEOTIDE SEQUENCE [LARGE SCALE GENOMIC DNA]</scope>
    <source>
        <strain evidence="14">p1A1 Lamole</strain>
    </source>
</reference>
<keyword evidence="3" id="KW-0813">Transport</keyword>
<dbReference type="STRING" id="683840.U5HA16"/>
<reference evidence="12" key="2">
    <citation type="submission" date="2010-11" db="EMBL/GenBank/DDBJ databases">
        <authorList>
            <consortium name="The Broad Institute Genome Sequencing Platform"/>
            <person name="Earl A."/>
            <person name="Ward D."/>
            <person name="Feldgarden M."/>
            <person name="Gevers D."/>
            <person name="Butler R."/>
            <person name="Young S.K."/>
            <person name="Zeng Q."/>
            <person name="Gargeya S."/>
            <person name="Fitzgerald M."/>
            <person name="Haas B."/>
            <person name="Abouelleil A."/>
            <person name="Alvarado L."/>
            <person name="Arachchi H.M."/>
            <person name="Berlin A."/>
            <person name="Brown A."/>
            <person name="Chapman S.B."/>
            <person name="Chen Z."/>
            <person name="Dunbar C."/>
            <person name="Freedman E."/>
            <person name="Gearin G."/>
            <person name="Gellesch M."/>
            <person name="Goldberg J."/>
            <person name="Griggs A."/>
            <person name="Gujja S."/>
            <person name="Heilman E."/>
            <person name="Heiman D."/>
            <person name="Howarth C."/>
            <person name="Larson L."/>
            <person name="Lui A."/>
            <person name="MacDonald P.J.P."/>
            <person name="Mehta T."/>
            <person name="Montmayeur A."/>
            <person name="Murphy C."/>
            <person name="Neiman D."/>
            <person name="Pearson M."/>
            <person name="Priest M."/>
            <person name="Roberts A."/>
            <person name="Saif S."/>
            <person name="Shea T."/>
            <person name="Shenoy N."/>
            <person name="Sisk P."/>
            <person name="Stolte C."/>
            <person name="Sykes S."/>
            <person name="White J."/>
            <person name="Yandava C."/>
            <person name="Wortman J."/>
            <person name="Nusbaum C."/>
            <person name="Birren B."/>
        </authorList>
    </citation>
    <scope>NUCLEOTIDE SEQUENCE</scope>
    <source>
        <strain evidence="12">P1A1 Lamole</strain>
    </source>
</reference>
<accession>U5HA16</accession>
<dbReference type="HOGENOM" id="CLU_075474_0_1_1"/>
<dbReference type="Gene3D" id="1.20.5.110">
    <property type="match status" value="1"/>
</dbReference>
<dbReference type="GO" id="GO:0005789">
    <property type="term" value="C:endoplasmic reticulum membrane"/>
    <property type="evidence" value="ECO:0007669"/>
    <property type="project" value="TreeGrafter"/>
</dbReference>
<dbReference type="InParanoid" id="U5HA16"/>
<evidence type="ECO:0000313" key="12">
    <source>
        <dbReference type="EMBL" id="KDE05556.1"/>
    </source>
</evidence>
<dbReference type="SUPFAM" id="SSF58038">
    <property type="entry name" value="SNARE fusion complex"/>
    <property type="match status" value="1"/>
</dbReference>
<keyword evidence="6 10" id="KW-1133">Transmembrane helix</keyword>
<evidence type="ECO:0000256" key="2">
    <source>
        <dbReference type="ARBA" id="ARBA00006108"/>
    </source>
</evidence>
<sequence length="235" mass="26360">MDSSSPIFDEYAQDLSTLLTAIRTQLDGAASQAKGDERRALLRRLGMELDESDEIIGQMEIEVQTQLNPLDKQDLHTKLRRHTTTLAAIRQQIKRLETNTDRDDLLSTSSSPHVTIPISDSEDPLRSASSAQAQRIALMSTTDQLSQGQRRLQESHRVALETEHLGAGILRNLRGQRDVLQHARDGLYETDGSIDRASNTIGKMVRVMHQQKAITYAIISVLVFLITYILISKIF</sequence>
<evidence type="ECO:0000259" key="11">
    <source>
        <dbReference type="Pfam" id="PF05008"/>
    </source>
</evidence>
<name>U5HA16_USTV1</name>
<dbReference type="EMBL" id="GL541684">
    <property type="protein sequence ID" value="KDE05556.1"/>
    <property type="molecule type" value="Genomic_DNA"/>
</dbReference>
<dbReference type="SUPFAM" id="SSF47661">
    <property type="entry name" value="t-snare proteins"/>
    <property type="match status" value="1"/>
</dbReference>
<dbReference type="AlphaFoldDB" id="U5HA16"/>
<dbReference type="GO" id="GO:0012507">
    <property type="term" value="C:ER to Golgi transport vesicle membrane"/>
    <property type="evidence" value="ECO:0007669"/>
    <property type="project" value="TreeGrafter"/>
</dbReference>
<dbReference type="GO" id="GO:0006891">
    <property type="term" value="P:intra-Golgi vesicle-mediated transport"/>
    <property type="evidence" value="ECO:0007669"/>
    <property type="project" value="TreeGrafter"/>
</dbReference>
<dbReference type="OMA" id="YRRVMTN"/>
<evidence type="ECO:0000256" key="10">
    <source>
        <dbReference type="SAM" id="Phobius"/>
    </source>
</evidence>
<dbReference type="CDD" id="cd15862">
    <property type="entry name" value="SNARE_Vti1"/>
    <property type="match status" value="1"/>
</dbReference>
<dbReference type="GO" id="GO:0042147">
    <property type="term" value="P:retrograde transport, endosome to Golgi"/>
    <property type="evidence" value="ECO:0007669"/>
    <property type="project" value="TreeGrafter"/>
</dbReference>
<evidence type="ECO:0000256" key="5">
    <source>
        <dbReference type="ARBA" id="ARBA00022927"/>
    </source>
</evidence>
<dbReference type="OrthoDB" id="430637at2759"/>
<keyword evidence="4 10" id="KW-0812">Transmembrane</keyword>
<evidence type="ECO:0000256" key="4">
    <source>
        <dbReference type="ARBA" id="ARBA00022692"/>
    </source>
</evidence>
<comment type="similarity">
    <text evidence="2">Belongs to the VTI1 family.</text>
</comment>
<dbReference type="Proteomes" id="UP000017200">
    <property type="component" value="Unassembled WGS sequence"/>
</dbReference>
<keyword evidence="7" id="KW-0175">Coiled coil</keyword>
<keyword evidence="5" id="KW-0653">Protein transport</keyword>
<dbReference type="PANTHER" id="PTHR21230:SF26">
    <property type="entry name" value="VESICLE TRANSPORT THROUGH INTERACTION WITH T-SNARES HOMOLOG 1A"/>
    <property type="match status" value="1"/>
</dbReference>
<dbReference type="InterPro" id="IPR038407">
    <property type="entry name" value="v-SNARE_N_sf"/>
</dbReference>
<dbReference type="Pfam" id="PF12352">
    <property type="entry name" value="V-SNARE_C"/>
    <property type="match status" value="1"/>
</dbReference>
<evidence type="ECO:0000256" key="9">
    <source>
        <dbReference type="SAM" id="MobiDB-lite"/>
    </source>
</evidence>
<gene>
    <name evidence="12" type="ORF">MVLG_04053</name>
</gene>
<dbReference type="Gene3D" id="1.20.58.400">
    <property type="entry name" value="t-snare proteins"/>
    <property type="match status" value="1"/>
</dbReference>
<dbReference type="GO" id="GO:0031201">
    <property type="term" value="C:SNARE complex"/>
    <property type="evidence" value="ECO:0007669"/>
    <property type="project" value="TreeGrafter"/>
</dbReference>